<evidence type="ECO:0000313" key="3">
    <source>
        <dbReference type="Proteomes" id="UP000784294"/>
    </source>
</evidence>
<feature type="compositionally biased region" description="Polar residues" evidence="1">
    <location>
        <begin position="135"/>
        <end position="152"/>
    </location>
</feature>
<organism evidence="2 3">
    <name type="scientific">Protopolystoma xenopodis</name>
    <dbReference type="NCBI Taxonomy" id="117903"/>
    <lineage>
        <taxon>Eukaryota</taxon>
        <taxon>Metazoa</taxon>
        <taxon>Spiralia</taxon>
        <taxon>Lophotrochozoa</taxon>
        <taxon>Platyhelminthes</taxon>
        <taxon>Monogenea</taxon>
        <taxon>Polyopisthocotylea</taxon>
        <taxon>Polystomatidea</taxon>
        <taxon>Polystomatidae</taxon>
        <taxon>Protopolystoma</taxon>
    </lineage>
</organism>
<proteinExistence type="predicted"/>
<comment type="caution">
    <text evidence="2">The sequence shown here is derived from an EMBL/GenBank/DDBJ whole genome shotgun (WGS) entry which is preliminary data.</text>
</comment>
<keyword evidence="3" id="KW-1185">Reference proteome</keyword>
<name>A0A3S5BDV0_9PLAT</name>
<dbReference type="EMBL" id="CAAALY010270771">
    <property type="protein sequence ID" value="VEL41737.1"/>
    <property type="molecule type" value="Genomic_DNA"/>
</dbReference>
<feature type="region of interest" description="Disordered" evidence="1">
    <location>
        <begin position="115"/>
        <end position="152"/>
    </location>
</feature>
<gene>
    <name evidence="2" type="ORF">PXEA_LOCUS35177</name>
</gene>
<dbReference type="Proteomes" id="UP000784294">
    <property type="component" value="Unassembled WGS sequence"/>
</dbReference>
<protein>
    <submittedName>
        <fullName evidence="2">Uncharacterized protein</fullName>
    </submittedName>
</protein>
<evidence type="ECO:0000313" key="2">
    <source>
        <dbReference type="EMBL" id="VEL41737.1"/>
    </source>
</evidence>
<dbReference type="AlphaFoldDB" id="A0A3S5BDV0"/>
<evidence type="ECO:0000256" key="1">
    <source>
        <dbReference type="SAM" id="MobiDB-lite"/>
    </source>
</evidence>
<accession>A0A3S5BDV0</accession>
<sequence length="152" mass="16960">MKARKHVFAFLASNCMKPEQREPCLGGTCKASDKHAHSHAHSTEGEWRMESTQSSTTGTVVPMRLSTLSVYLIVPHFHIHLFIYAFNHPSNGTGRDLVGHFVAERLQLETCRPDPNAQVARKRRPHDPPRPLTSILAQFTPPTAGRSASRTL</sequence>
<reference evidence="2" key="1">
    <citation type="submission" date="2018-11" db="EMBL/GenBank/DDBJ databases">
        <authorList>
            <consortium name="Pathogen Informatics"/>
        </authorList>
    </citation>
    <scope>NUCLEOTIDE SEQUENCE</scope>
</reference>